<dbReference type="Proteomes" id="UP001108123">
    <property type="component" value="Unassembled WGS sequence"/>
</dbReference>
<name>A0A844FFT4_9FIRM</name>
<dbReference type="Pfam" id="PF03956">
    <property type="entry name" value="Lys_export"/>
    <property type="match status" value="1"/>
</dbReference>
<proteinExistence type="predicted"/>
<dbReference type="RefSeq" id="WP_154483358.1">
    <property type="nucleotide sequence ID" value="NZ_JAHLOA010000001.1"/>
</dbReference>
<feature type="transmembrane region" description="Helical" evidence="1">
    <location>
        <begin position="6"/>
        <end position="23"/>
    </location>
</feature>
<organism evidence="3 4">
    <name type="scientific">Anaerosalibacter bizertensis</name>
    <dbReference type="NCBI Taxonomy" id="932217"/>
    <lineage>
        <taxon>Bacteria</taxon>
        <taxon>Bacillati</taxon>
        <taxon>Bacillota</taxon>
        <taxon>Tissierellia</taxon>
        <taxon>Tissierellales</taxon>
        <taxon>Sporanaerobacteraceae</taxon>
        <taxon>Anaerosalibacter</taxon>
    </lineage>
</organism>
<dbReference type="EMBL" id="VULR01000004">
    <property type="protein sequence ID" value="MSS42839.1"/>
    <property type="molecule type" value="Genomic_DNA"/>
</dbReference>
<evidence type="ECO:0000256" key="1">
    <source>
        <dbReference type="SAM" id="Phobius"/>
    </source>
</evidence>
<reference evidence="3 4" key="1">
    <citation type="submission" date="2019-08" db="EMBL/GenBank/DDBJ databases">
        <title>In-depth cultivation of the pig gut microbiome towards novel bacterial diversity and tailored functional studies.</title>
        <authorList>
            <person name="Wylensek D."/>
            <person name="Hitch T.C.A."/>
            <person name="Clavel T."/>
        </authorList>
    </citation>
    <scope>NUCLEOTIDE SEQUENCE [LARGE SCALE GENOMIC DNA]</scope>
    <source>
        <strain evidence="3 4">Med78-601-WT-4W-RMD-3</strain>
    </source>
</reference>
<feature type="transmembrane region" description="Helical" evidence="1">
    <location>
        <begin position="65"/>
        <end position="86"/>
    </location>
</feature>
<dbReference type="EMBL" id="JAKNID010000004">
    <property type="protein sequence ID" value="MCG4564197.1"/>
    <property type="molecule type" value="Genomic_DNA"/>
</dbReference>
<comment type="caution">
    <text evidence="3">The sequence shown here is derived from an EMBL/GenBank/DDBJ whole genome shotgun (WGS) entry which is preliminary data.</text>
</comment>
<dbReference type="OrthoDB" id="1958093at2"/>
<gene>
    <name evidence="3" type="ORF">FYJ27_03705</name>
    <name evidence="2" type="ORF">L0P62_01935</name>
</gene>
<keyword evidence="1" id="KW-0472">Membrane</keyword>
<evidence type="ECO:0000313" key="3">
    <source>
        <dbReference type="EMBL" id="MSS42839.1"/>
    </source>
</evidence>
<evidence type="ECO:0000313" key="2">
    <source>
        <dbReference type="EMBL" id="MCG4564197.1"/>
    </source>
</evidence>
<dbReference type="Proteomes" id="UP000462760">
    <property type="component" value="Unassembled WGS sequence"/>
</dbReference>
<evidence type="ECO:0000313" key="4">
    <source>
        <dbReference type="Proteomes" id="UP000462760"/>
    </source>
</evidence>
<reference evidence="2" key="2">
    <citation type="submission" date="2022-01" db="EMBL/GenBank/DDBJ databases">
        <title>Collection of gut derived symbiotic bacterial strains cultured from healthy donors.</title>
        <authorList>
            <person name="Lin H."/>
            <person name="Kohout C."/>
            <person name="Waligurski E."/>
            <person name="Pamer E.G."/>
        </authorList>
    </citation>
    <scope>NUCLEOTIDE SEQUENCE</scope>
    <source>
        <strain evidence="2">MSK.14.39</strain>
    </source>
</reference>
<keyword evidence="1" id="KW-1133">Transmembrane helix</keyword>
<protein>
    <submittedName>
        <fullName evidence="3">DUF340 domain-containing protein</fullName>
    </submittedName>
    <submittedName>
        <fullName evidence="2">LysO family transporter</fullName>
    </submittedName>
</protein>
<sequence>MSYTVLIYFSLLVVGAIISQKGLISDKFADKLGSIQNFFLLFLLFTMGVRIGLDKKVLSSFFQIGAKATVLAVFSIIFSIIFVRLVRNIVIRDKEESHES</sequence>
<keyword evidence="5" id="KW-1185">Reference proteome</keyword>
<accession>A0A844FFT4</accession>
<dbReference type="GO" id="GO:0015661">
    <property type="term" value="F:L-lysine efflux transmembrane transporter activity"/>
    <property type="evidence" value="ECO:0007669"/>
    <property type="project" value="InterPro"/>
</dbReference>
<feature type="transmembrane region" description="Helical" evidence="1">
    <location>
        <begin position="35"/>
        <end position="53"/>
    </location>
</feature>
<dbReference type="AlphaFoldDB" id="A0A844FFT4"/>
<keyword evidence="1" id="KW-0812">Transmembrane</keyword>
<dbReference type="InterPro" id="IPR005642">
    <property type="entry name" value="LysO"/>
</dbReference>
<evidence type="ECO:0000313" key="5">
    <source>
        <dbReference type="Proteomes" id="UP001108123"/>
    </source>
</evidence>